<name>A0A4P7IEF1_9ACTN</name>
<proteinExistence type="predicted"/>
<keyword evidence="2" id="KW-0547">Nucleotide-binding</keyword>
<organism evidence="6 7">
    <name type="scientific">Nocardioides seonyuensis</name>
    <dbReference type="NCBI Taxonomy" id="2518371"/>
    <lineage>
        <taxon>Bacteria</taxon>
        <taxon>Bacillati</taxon>
        <taxon>Actinomycetota</taxon>
        <taxon>Actinomycetes</taxon>
        <taxon>Propionibacteriales</taxon>
        <taxon>Nocardioidaceae</taxon>
        <taxon>Nocardioides</taxon>
    </lineage>
</organism>
<feature type="domain" description="ABC transporter" evidence="5">
    <location>
        <begin position="138"/>
        <end position="352"/>
    </location>
</feature>
<dbReference type="AlphaFoldDB" id="A0A4P7IEF1"/>
<feature type="compositionally biased region" description="Low complexity" evidence="4">
    <location>
        <begin position="71"/>
        <end position="85"/>
    </location>
</feature>
<dbReference type="PANTHER" id="PTHR24220">
    <property type="entry name" value="IMPORT ATP-BINDING PROTEIN"/>
    <property type="match status" value="1"/>
</dbReference>
<dbReference type="Pfam" id="PF00005">
    <property type="entry name" value="ABC_tran"/>
    <property type="match status" value="1"/>
</dbReference>
<dbReference type="CDD" id="cd03255">
    <property type="entry name" value="ABC_MJ0796_LolCDE_FtsE"/>
    <property type="match status" value="1"/>
</dbReference>
<dbReference type="SUPFAM" id="SSF52540">
    <property type="entry name" value="P-loop containing nucleoside triphosphate hydrolases"/>
    <property type="match status" value="1"/>
</dbReference>
<dbReference type="InterPro" id="IPR017911">
    <property type="entry name" value="MacB-like_ATP-bd"/>
</dbReference>
<dbReference type="GO" id="GO:0005886">
    <property type="term" value="C:plasma membrane"/>
    <property type="evidence" value="ECO:0007669"/>
    <property type="project" value="TreeGrafter"/>
</dbReference>
<evidence type="ECO:0000256" key="3">
    <source>
        <dbReference type="ARBA" id="ARBA00022840"/>
    </source>
</evidence>
<dbReference type="PROSITE" id="PS50893">
    <property type="entry name" value="ABC_TRANSPORTER_2"/>
    <property type="match status" value="1"/>
</dbReference>
<dbReference type="SMART" id="SM00382">
    <property type="entry name" value="AAA"/>
    <property type="match status" value="1"/>
</dbReference>
<evidence type="ECO:0000313" key="7">
    <source>
        <dbReference type="Proteomes" id="UP000294853"/>
    </source>
</evidence>
<dbReference type="InterPro" id="IPR003439">
    <property type="entry name" value="ABC_transporter-like_ATP-bd"/>
</dbReference>
<sequence>MPGPGLVGGAGSWVAGLRGRRAQSGRDPRRRRAAWARRAGLRHCVTCPPRHGWRCSAGRRGCLQRGGGVARAGVRPQGGQQRTAGRVGGGGWRDPRGPGIGRDHRCRSRRAVGSRTGRRPGAGPVGPEAPVSIPLIELRGVGLQVARPVLTRILHPLDLDVKAGSSTVVMGPSGAGKSTLASIIGALQMPSEGSYRFAGEQVVGRSRRALAAFRSLHLGFVFQNSHLIDERSAIANVELGLTDMRTPPHARRERAREVLTLVGLEELQDRRAANLSGGERHRVAIARALAKRPSVVIADEPTAALDQATGQAILDLLARVTDEGATLIVVTHDTRATAMADDVVSIIDGRRA</sequence>
<feature type="compositionally biased region" description="Basic residues" evidence="4">
    <location>
        <begin position="104"/>
        <end position="118"/>
    </location>
</feature>
<dbReference type="GO" id="GO:0016887">
    <property type="term" value="F:ATP hydrolysis activity"/>
    <property type="evidence" value="ECO:0007669"/>
    <property type="project" value="InterPro"/>
</dbReference>
<feature type="region of interest" description="Disordered" evidence="4">
    <location>
        <begin position="69"/>
        <end position="127"/>
    </location>
</feature>
<protein>
    <submittedName>
        <fullName evidence="6">ABC transporter ATP-binding protein</fullName>
    </submittedName>
</protein>
<dbReference type="InterPro" id="IPR003593">
    <property type="entry name" value="AAA+_ATPase"/>
</dbReference>
<reference evidence="6 7" key="1">
    <citation type="submission" date="2019-03" db="EMBL/GenBank/DDBJ databases">
        <title>Three New Species of Nocardioides, Nocardioides euryhalodurans sp. nov., Nocardioides seonyuensis sp. nov. and Nocardioides eburneoflavus sp. nov. Iolated from Soil.</title>
        <authorList>
            <person name="Roh S.G."/>
            <person name="Lee C."/>
            <person name="Kim M.-K."/>
            <person name="Kim S.B."/>
        </authorList>
    </citation>
    <scope>NUCLEOTIDE SEQUENCE [LARGE SCALE GENOMIC DNA]</scope>
    <source>
        <strain evidence="6 7">MMS17-SY207-3</strain>
    </source>
</reference>
<dbReference type="InterPro" id="IPR015854">
    <property type="entry name" value="ABC_transpr_LolD-like"/>
</dbReference>
<keyword evidence="7" id="KW-1185">Reference proteome</keyword>
<dbReference type="GO" id="GO:0022857">
    <property type="term" value="F:transmembrane transporter activity"/>
    <property type="evidence" value="ECO:0007669"/>
    <property type="project" value="TreeGrafter"/>
</dbReference>
<dbReference type="Proteomes" id="UP000294853">
    <property type="component" value="Chromosome"/>
</dbReference>
<keyword evidence="3 6" id="KW-0067">ATP-binding</keyword>
<dbReference type="EMBL" id="CP038436">
    <property type="protein sequence ID" value="QBX55609.1"/>
    <property type="molecule type" value="Genomic_DNA"/>
</dbReference>
<keyword evidence="1" id="KW-0813">Transport</keyword>
<dbReference type="KEGG" id="nsn:EXE58_09190"/>
<dbReference type="OrthoDB" id="5071054at2"/>
<evidence type="ECO:0000256" key="2">
    <source>
        <dbReference type="ARBA" id="ARBA00022741"/>
    </source>
</evidence>
<evidence type="ECO:0000313" key="6">
    <source>
        <dbReference type="EMBL" id="QBX55609.1"/>
    </source>
</evidence>
<gene>
    <name evidence="6" type="ORF">EXE58_09190</name>
</gene>
<dbReference type="GO" id="GO:0005524">
    <property type="term" value="F:ATP binding"/>
    <property type="evidence" value="ECO:0007669"/>
    <property type="project" value="UniProtKB-KW"/>
</dbReference>
<evidence type="ECO:0000256" key="1">
    <source>
        <dbReference type="ARBA" id="ARBA00022448"/>
    </source>
</evidence>
<evidence type="ECO:0000256" key="4">
    <source>
        <dbReference type="SAM" id="MobiDB-lite"/>
    </source>
</evidence>
<dbReference type="Gene3D" id="3.40.50.300">
    <property type="entry name" value="P-loop containing nucleotide triphosphate hydrolases"/>
    <property type="match status" value="1"/>
</dbReference>
<dbReference type="InterPro" id="IPR027417">
    <property type="entry name" value="P-loop_NTPase"/>
</dbReference>
<evidence type="ECO:0000259" key="5">
    <source>
        <dbReference type="PROSITE" id="PS50893"/>
    </source>
</evidence>
<accession>A0A4P7IEF1</accession>